<evidence type="ECO:0000259" key="6">
    <source>
        <dbReference type="Pfam" id="PF00149"/>
    </source>
</evidence>
<dbReference type="InterPro" id="IPR025733">
    <property type="entry name" value="PAPs_C"/>
</dbReference>
<dbReference type="Gene3D" id="3.60.21.10">
    <property type="match status" value="1"/>
</dbReference>
<dbReference type="OrthoDB" id="45007at2759"/>
<dbReference type="InterPro" id="IPR004843">
    <property type="entry name" value="Calcineurin-like_PHP"/>
</dbReference>
<dbReference type="GO" id="GO:0003993">
    <property type="term" value="F:acid phosphatase activity"/>
    <property type="evidence" value="ECO:0007669"/>
    <property type="project" value="UniProtKB-EC"/>
</dbReference>
<protein>
    <recommendedName>
        <fullName evidence="5">Purple acid phosphatase</fullName>
        <ecNumber evidence="5">3.1.3.2</ecNumber>
    </recommendedName>
</protein>
<evidence type="ECO:0000256" key="4">
    <source>
        <dbReference type="ARBA" id="ARBA00023180"/>
    </source>
</evidence>
<dbReference type="Gene3D" id="2.60.40.380">
    <property type="entry name" value="Purple acid phosphatase-like, N-terminal"/>
    <property type="match status" value="1"/>
</dbReference>
<dbReference type="EC" id="3.1.3.2" evidence="5"/>
<dbReference type="AlphaFoldDB" id="A0A9D4U1Y5"/>
<evidence type="ECO:0000256" key="3">
    <source>
        <dbReference type="ARBA" id="ARBA00022801"/>
    </source>
</evidence>
<keyword evidence="4" id="KW-0325">Glycoprotein</keyword>
<evidence type="ECO:0000256" key="1">
    <source>
        <dbReference type="ARBA" id="ARBA00008723"/>
    </source>
</evidence>
<proteinExistence type="inferred from homology"/>
<dbReference type="PANTHER" id="PTHR22953:SF153">
    <property type="entry name" value="PURPLE ACID PHOSPHATASE"/>
    <property type="match status" value="1"/>
</dbReference>
<dbReference type="InterPro" id="IPR039331">
    <property type="entry name" value="PAPs-like"/>
</dbReference>
<gene>
    <name evidence="9" type="ORF">GOP47_0024335</name>
</gene>
<comment type="similarity">
    <text evidence="1 5">Belongs to the metallophosphoesterase superfamily. Purple acid phosphatase family.</text>
</comment>
<accession>A0A9D4U1Y5</accession>
<dbReference type="PANTHER" id="PTHR22953">
    <property type="entry name" value="ACID PHOSPHATASE RELATED"/>
    <property type="match status" value="1"/>
</dbReference>
<evidence type="ECO:0000313" key="9">
    <source>
        <dbReference type="EMBL" id="KAI5059915.1"/>
    </source>
</evidence>
<dbReference type="Pfam" id="PF16656">
    <property type="entry name" value="Pur_ac_phosph_N"/>
    <property type="match status" value="1"/>
</dbReference>
<evidence type="ECO:0000256" key="2">
    <source>
        <dbReference type="ARBA" id="ARBA00022729"/>
    </source>
</evidence>
<name>A0A9D4U1Y5_ADICA</name>
<keyword evidence="3 5" id="KW-0378">Hydrolase</keyword>
<dbReference type="SUPFAM" id="SSF49363">
    <property type="entry name" value="Purple acid phosphatase, N-terminal domain"/>
    <property type="match status" value="1"/>
</dbReference>
<feature type="domain" description="Purple acid phosphatase C-terminal" evidence="7">
    <location>
        <begin position="335"/>
        <end position="393"/>
    </location>
</feature>
<feature type="domain" description="Purple acid phosphatase N-terminal" evidence="8">
    <location>
        <begin position="32"/>
        <end position="119"/>
    </location>
</feature>
<feature type="chain" id="PRO_5039749686" description="Purple acid phosphatase" evidence="5">
    <location>
        <begin position="19"/>
        <end position="426"/>
    </location>
</feature>
<dbReference type="InterPro" id="IPR029052">
    <property type="entry name" value="Metallo-depent_PP-like"/>
</dbReference>
<dbReference type="InterPro" id="IPR015914">
    <property type="entry name" value="PAPs_N"/>
</dbReference>
<keyword evidence="10" id="KW-1185">Reference proteome</keyword>
<dbReference type="EMBL" id="JABFUD020000024">
    <property type="protein sequence ID" value="KAI5059915.1"/>
    <property type="molecule type" value="Genomic_DNA"/>
</dbReference>
<dbReference type="Pfam" id="PF14008">
    <property type="entry name" value="Metallophos_C"/>
    <property type="match status" value="1"/>
</dbReference>
<comment type="caution">
    <text evidence="9">The sequence shown here is derived from an EMBL/GenBank/DDBJ whole genome shotgun (WGS) entry which is preliminary data.</text>
</comment>
<evidence type="ECO:0000313" key="10">
    <source>
        <dbReference type="Proteomes" id="UP000886520"/>
    </source>
</evidence>
<keyword evidence="2 5" id="KW-0732">Signal</keyword>
<dbReference type="Proteomes" id="UP000886520">
    <property type="component" value="Chromosome 24"/>
</dbReference>
<organism evidence="9 10">
    <name type="scientific">Adiantum capillus-veneris</name>
    <name type="common">Maidenhair fern</name>
    <dbReference type="NCBI Taxonomy" id="13818"/>
    <lineage>
        <taxon>Eukaryota</taxon>
        <taxon>Viridiplantae</taxon>
        <taxon>Streptophyta</taxon>
        <taxon>Embryophyta</taxon>
        <taxon>Tracheophyta</taxon>
        <taxon>Polypodiopsida</taxon>
        <taxon>Polypodiidae</taxon>
        <taxon>Polypodiales</taxon>
        <taxon>Pteridineae</taxon>
        <taxon>Pteridaceae</taxon>
        <taxon>Vittarioideae</taxon>
        <taxon>Adiantum</taxon>
    </lineage>
</organism>
<dbReference type="Pfam" id="PF00149">
    <property type="entry name" value="Metallophos"/>
    <property type="match status" value="1"/>
</dbReference>
<evidence type="ECO:0000259" key="8">
    <source>
        <dbReference type="Pfam" id="PF16656"/>
    </source>
</evidence>
<dbReference type="InterPro" id="IPR008963">
    <property type="entry name" value="Purple_acid_Pase-like_N"/>
</dbReference>
<sequence length="426" mass="48211">MFWHWLCVLALLLGGGQRSLRSDLFYSHSSTPSQVHVSLAGPNGARVTWTTIDPSAPSLVEFGTTSGIYDRIAYGDSDSYKLLFYRSGQIHNVVLRNLSSSTLYFYKCGGEGLEYAFRTPPAIDPETSITFAMAGDLGQTDDTRLTLNHIQHSNYDVFLLPGDLSYADYYQPLWDSFGTLIEPLASSRPVMVTQGNHEKENLPLLLDPFRSYNTRWRMPYEESGSDSNLYYSFEVAGVHVLMLGSYTDVSRDSSQYKWLQADLAKVDRNRTPWLIALLHAPWYNSNSKHQGDGEHMRKSMEFLLHEAKVDVLIAGHVHAYERTSKVFNGRPDSSGIVHITVGVGGNREGLACRFLSPIPEWSLYREASYGHGILKMVNATHAHWSWHRNQDDELCSKDKLWLLEYYCDLSMPILKSFSSLPSHCQS</sequence>
<comment type="catalytic activity">
    <reaction evidence="5">
        <text>a phosphate monoester + H2O = an alcohol + phosphate</text>
        <dbReference type="Rhea" id="RHEA:15017"/>
        <dbReference type="ChEBI" id="CHEBI:15377"/>
        <dbReference type="ChEBI" id="CHEBI:30879"/>
        <dbReference type="ChEBI" id="CHEBI:43474"/>
        <dbReference type="ChEBI" id="CHEBI:67140"/>
        <dbReference type="EC" id="3.1.3.2"/>
    </reaction>
</comment>
<dbReference type="SUPFAM" id="SSF56300">
    <property type="entry name" value="Metallo-dependent phosphatases"/>
    <property type="match status" value="1"/>
</dbReference>
<reference evidence="9" key="1">
    <citation type="submission" date="2021-01" db="EMBL/GenBank/DDBJ databases">
        <title>Adiantum capillus-veneris genome.</title>
        <authorList>
            <person name="Fang Y."/>
            <person name="Liao Q."/>
        </authorList>
    </citation>
    <scope>NUCLEOTIDE SEQUENCE</scope>
    <source>
        <strain evidence="9">H3</strain>
        <tissue evidence="9">Leaf</tissue>
    </source>
</reference>
<dbReference type="CDD" id="cd00839">
    <property type="entry name" value="MPP_PAPs"/>
    <property type="match status" value="1"/>
</dbReference>
<evidence type="ECO:0000256" key="5">
    <source>
        <dbReference type="RuleBase" id="RU361203"/>
    </source>
</evidence>
<feature type="signal peptide" evidence="5">
    <location>
        <begin position="1"/>
        <end position="18"/>
    </location>
</feature>
<evidence type="ECO:0000259" key="7">
    <source>
        <dbReference type="Pfam" id="PF14008"/>
    </source>
</evidence>
<dbReference type="GO" id="GO:0046872">
    <property type="term" value="F:metal ion binding"/>
    <property type="evidence" value="ECO:0007669"/>
    <property type="project" value="InterPro"/>
</dbReference>
<dbReference type="InterPro" id="IPR041792">
    <property type="entry name" value="MPP_PAP"/>
</dbReference>
<feature type="domain" description="Calcineurin-like phosphoesterase" evidence="6">
    <location>
        <begin position="130"/>
        <end position="320"/>
    </location>
</feature>